<dbReference type="AlphaFoldDB" id="A0AA43QUH6"/>
<gene>
    <name evidence="2" type="ORF">OHK93_004603</name>
</gene>
<evidence type="ECO:0000256" key="1">
    <source>
        <dbReference type="SAM" id="MobiDB-lite"/>
    </source>
</evidence>
<comment type="caution">
    <text evidence="2">The sequence shown here is derived from an EMBL/GenBank/DDBJ whole genome shotgun (WGS) entry which is preliminary data.</text>
</comment>
<protein>
    <submittedName>
        <fullName evidence="2">Uncharacterized protein</fullName>
    </submittedName>
</protein>
<sequence>MTESEFDSFLDLDDEIYIAFDQCPGAAIIESHANGFDDIEHIYTGLHQSVDQVAAQISMCTPPRLYKVREQNRRLIDRLETLENIITDDAIAVPGVIDPGSPICATVPEAGVDQVRKRVKRRSVPRSKGSNPERASAPMPNTPTGTRSSSSCIQDQSQGPENPSLGALPGDSKLDKKLLQVGTQEARAQVAKFSAHLSAPQCQNMLPDMYQFANSSLITDVSNFLRLVLDLGLAIESSIFGEQNSRIRKRIALAHFYHAYTLAQDNSSIFLPWCDDQRVRGGRMLPKGGNKSIVQQRFADLIFSRPETHDGILSAGGPSDNGDVASRRAAKIQMWRKIGKKWAQIIQRFGYGILLLLPPSLSDEELRVARDRVLERALDLVDSRQHLFADVLQQANNLLSAHFFPQDGNAHLTNERGCSAPEGAWEDLFSMPIPGS</sequence>
<keyword evidence="3" id="KW-1185">Reference proteome</keyword>
<name>A0AA43QUH6_9LECA</name>
<accession>A0AA43QUH6</accession>
<evidence type="ECO:0000313" key="2">
    <source>
        <dbReference type="EMBL" id="MDI1492820.1"/>
    </source>
</evidence>
<dbReference type="EMBL" id="JAPUFD010000021">
    <property type="protein sequence ID" value="MDI1492820.1"/>
    <property type="molecule type" value="Genomic_DNA"/>
</dbReference>
<reference evidence="2" key="1">
    <citation type="journal article" date="2023" name="Genome Biol. Evol.">
        <title>First Whole Genome Sequence and Flow Cytometry Genome Size Data for the Lichen-Forming Fungus Ramalina farinacea (Ascomycota).</title>
        <authorList>
            <person name="Llewellyn T."/>
            <person name="Mian S."/>
            <person name="Hill R."/>
            <person name="Leitch I.J."/>
            <person name="Gaya E."/>
        </authorList>
    </citation>
    <scope>NUCLEOTIDE SEQUENCE</scope>
    <source>
        <strain evidence="2">LIQ254RAFAR</strain>
    </source>
</reference>
<proteinExistence type="predicted"/>
<organism evidence="2 3">
    <name type="scientific">Ramalina farinacea</name>
    <dbReference type="NCBI Taxonomy" id="258253"/>
    <lineage>
        <taxon>Eukaryota</taxon>
        <taxon>Fungi</taxon>
        <taxon>Dikarya</taxon>
        <taxon>Ascomycota</taxon>
        <taxon>Pezizomycotina</taxon>
        <taxon>Lecanoromycetes</taxon>
        <taxon>OSLEUM clade</taxon>
        <taxon>Lecanoromycetidae</taxon>
        <taxon>Lecanorales</taxon>
        <taxon>Lecanorineae</taxon>
        <taxon>Ramalinaceae</taxon>
        <taxon>Ramalina</taxon>
    </lineage>
</organism>
<dbReference type="Proteomes" id="UP001161017">
    <property type="component" value="Unassembled WGS sequence"/>
</dbReference>
<feature type="region of interest" description="Disordered" evidence="1">
    <location>
        <begin position="114"/>
        <end position="170"/>
    </location>
</feature>
<feature type="compositionally biased region" description="Polar residues" evidence="1">
    <location>
        <begin position="142"/>
        <end position="161"/>
    </location>
</feature>
<evidence type="ECO:0000313" key="3">
    <source>
        <dbReference type="Proteomes" id="UP001161017"/>
    </source>
</evidence>